<comment type="caution">
    <text evidence="3">Lacks conserved residue(s) required for the propagation of feature annotation.</text>
</comment>
<dbReference type="InterPro" id="IPR027640">
    <property type="entry name" value="Kinesin-like_fam"/>
</dbReference>
<keyword evidence="2" id="KW-0505">Motor protein</keyword>
<evidence type="ECO:0000256" key="3">
    <source>
        <dbReference type="PROSITE-ProRule" id="PRU00283"/>
    </source>
</evidence>
<dbReference type="EMBL" id="JASJQH010000552">
    <property type="protein sequence ID" value="KAK9763818.1"/>
    <property type="molecule type" value="Genomic_DNA"/>
</dbReference>
<dbReference type="SUPFAM" id="SSF52540">
    <property type="entry name" value="P-loop containing nucleoside triphosphate hydrolases"/>
    <property type="match status" value="1"/>
</dbReference>
<feature type="coiled-coil region" evidence="4">
    <location>
        <begin position="445"/>
        <end position="534"/>
    </location>
</feature>
<evidence type="ECO:0000256" key="4">
    <source>
        <dbReference type="SAM" id="Coils"/>
    </source>
</evidence>
<sequence length="624" mass="71067">MIESNQFWNLLGVDSQPGVIPQAVEDVFHYIQETAGNREFLLRVSYMEIYNETIRDLLSPEVTDLRIHEDKRRGVYVSPLREEIVTSPKQVMKVIQRGEANRHISATDYNEHSSRSHTIFQMVIESRDPRSTGRMTPISRRFASNKSSLGGGVKISLLNLIDLAGSEKASSSVDRRKESAYINKSLLTLGNVISKLTEDKSGHVPYRDSKLTRILQSALSGNSRVSVMCTISPSGINLEESNNTLKFAAKVKKVVTRAETTQVMDDKALLQKYKMEIMELKAKLMHTNEAFIKDKEAELSQLKEEKRKYEEDLMEAQLARTSLKERIDHLTKLILTSNSISPKVLLDRTKRHFRPTSVNFGLSNMAVNEAGKKSVQLEQELSQKTDTIKTLMAEISCKDDYITEITNLMKSVDSNGILEAFQSLNKPDDDGIRSRIIQNEFQQSHEATSQEITNLQKLNQELEKLTDKQELTISTLEEQLKSIKENTEMEFTKTEEYLEMNRELEEQRQVITELEEEVKDNKNLIAELRNIIRKMELSLFEKAEVSSASGKGDHFRSSEEVGKGEDNPRIKELEQQLEKERKLRQEEQNASTERIAELEAELTISQAELSVAQLISGFSGKTSL</sequence>
<keyword evidence="8" id="KW-1185">Reference proteome</keyword>
<dbReference type="Proteomes" id="UP001479436">
    <property type="component" value="Unassembled WGS sequence"/>
</dbReference>
<feature type="coiled-coil region" evidence="4">
    <location>
        <begin position="570"/>
        <end position="608"/>
    </location>
</feature>
<evidence type="ECO:0000259" key="6">
    <source>
        <dbReference type="PROSITE" id="PS50067"/>
    </source>
</evidence>
<evidence type="ECO:0000256" key="1">
    <source>
        <dbReference type="ARBA" id="ARBA00023054"/>
    </source>
</evidence>
<evidence type="ECO:0000313" key="7">
    <source>
        <dbReference type="EMBL" id="KAK9763818.1"/>
    </source>
</evidence>
<gene>
    <name evidence="7" type="primary">KIP2_2</name>
    <name evidence="7" type="ORF">K7432_009190</name>
</gene>
<name>A0ABR2WQP7_9FUNG</name>
<feature type="domain" description="Kinesin motor" evidence="6">
    <location>
        <begin position="1"/>
        <end position="254"/>
    </location>
</feature>
<keyword evidence="1 4" id="KW-0175">Coiled coil</keyword>
<dbReference type="SMART" id="SM00129">
    <property type="entry name" value="KISc"/>
    <property type="match status" value="1"/>
</dbReference>
<dbReference type="InterPro" id="IPR036961">
    <property type="entry name" value="Kinesin_motor_dom_sf"/>
</dbReference>
<evidence type="ECO:0000256" key="2">
    <source>
        <dbReference type="ARBA" id="ARBA00023175"/>
    </source>
</evidence>
<feature type="compositionally biased region" description="Basic and acidic residues" evidence="5">
    <location>
        <begin position="551"/>
        <end position="569"/>
    </location>
</feature>
<organism evidence="7 8">
    <name type="scientific">Basidiobolus ranarum</name>
    <dbReference type="NCBI Taxonomy" id="34480"/>
    <lineage>
        <taxon>Eukaryota</taxon>
        <taxon>Fungi</taxon>
        <taxon>Fungi incertae sedis</taxon>
        <taxon>Zoopagomycota</taxon>
        <taxon>Entomophthoromycotina</taxon>
        <taxon>Basidiobolomycetes</taxon>
        <taxon>Basidiobolales</taxon>
        <taxon>Basidiobolaceae</taxon>
        <taxon>Basidiobolus</taxon>
    </lineage>
</organism>
<evidence type="ECO:0000256" key="5">
    <source>
        <dbReference type="SAM" id="MobiDB-lite"/>
    </source>
</evidence>
<dbReference type="Pfam" id="PF00225">
    <property type="entry name" value="Kinesin"/>
    <property type="match status" value="1"/>
</dbReference>
<comment type="similarity">
    <text evidence="3">Belongs to the TRAFAC class myosin-kinesin ATPase superfamily. Kinesin family.</text>
</comment>
<dbReference type="PANTHER" id="PTHR47968:SF75">
    <property type="entry name" value="CENTROMERE-ASSOCIATED PROTEIN E"/>
    <property type="match status" value="1"/>
</dbReference>
<dbReference type="PROSITE" id="PS50067">
    <property type="entry name" value="KINESIN_MOTOR_2"/>
    <property type="match status" value="1"/>
</dbReference>
<evidence type="ECO:0000313" key="8">
    <source>
        <dbReference type="Proteomes" id="UP001479436"/>
    </source>
</evidence>
<dbReference type="InterPro" id="IPR001752">
    <property type="entry name" value="Kinesin_motor_dom"/>
</dbReference>
<protein>
    <submittedName>
        <fullName evidence="7">Kinesin-like protein kip2</fullName>
    </submittedName>
</protein>
<dbReference type="PANTHER" id="PTHR47968">
    <property type="entry name" value="CENTROMERE PROTEIN E"/>
    <property type="match status" value="1"/>
</dbReference>
<reference evidence="7 8" key="1">
    <citation type="submission" date="2023-04" db="EMBL/GenBank/DDBJ databases">
        <title>Genome of Basidiobolus ranarum AG-B5.</title>
        <authorList>
            <person name="Stajich J.E."/>
            <person name="Carter-House D."/>
            <person name="Gryganskyi A."/>
        </authorList>
    </citation>
    <scope>NUCLEOTIDE SEQUENCE [LARGE SCALE GENOMIC DNA]</scope>
    <source>
        <strain evidence="7 8">AG-B5</strain>
    </source>
</reference>
<comment type="caution">
    <text evidence="7">The sequence shown here is derived from an EMBL/GenBank/DDBJ whole genome shotgun (WGS) entry which is preliminary data.</text>
</comment>
<dbReference type="Gene3D" id="3.40.850.10">
    <property type="entry name" value="Kinesin motor domain"/>
    <property type="match status" value="1"/>
</dbReference>
<proteinExistence type="inferred from homology"/>
<dbReference type="InterPro" id="IPR027417">
    <property type="entry name" value="P-loop_NTPase"/>
</dbReference>
<feature type="region of interest" description="Disordered" evidence="5">
    <location>
        <begin position="548"/>
        <end position="569"/>
    </location>
</feature>
<dbReference type="PRINTS" id="PR00380">
    <property type="entry name" value="KINESINHEAVY"/>
</dbReference>
<accession>A0ABR2WQP7</accession>
<feature type="coiled-coil region" evidence="4">
    <location>
        <begin position="270"/>
        <end position="333"/>
    </location>
</feature>